<keyword evidence="2" id="KW-1185">Reference proteome</keyword>
<proteinExistence type="predicted"/>
<dbReference type="AlphaFoldDB" id="A0A135RQC6"/>
<reference evidence="1 2" key="1">
    <citation type="submission" date="2014-02" db="EMBL/GenBank/DDBJ databases">
        <title>The genome sequence of Colletotrichum nymphaeae SA-01.</title>
        <authorList>
            <person name="Baroncelli R."/>
            <person name="Thon M.R."/>
        </authorList>
    </citation>
    <scope>NUCLEOTIDE SEQUENCE [LARGE SCALE GENOMIC DNA]</scope>
    <source>
        <strain evidence="1 2">SA-01</strain>
    </source>
</reference>
<sequence length="163" mass="18452">MLRLSPDESFHFELLRLLVHATYGGTDVGEVLAIASEITPGDFESFHGAFVERADRILEQAHKLTNLVSIRDAMTRASTYYRAADFYLHGQICARRYQGIGFTHEWKTVVSPVLNFLETLPIFNMKEFGIGRNSTAGLLAAHAAAFDQYRWIIQSYGYPCLRC</sequence>
<name>A0A135RQC6_9PEZI</name>
<dbReference type="Proteomes" id="UP000070054">
    <property type="component" value="Unassembled WGS sequence"/>
</dbReference>
<accession>A0A135RQC6</accession>
<gene>
    <name evidence="1" type="ORF">CNYM01_07192</name>
</gene>
<dbReference type="EMBL" id="JEMN01001848">
    <property type="protein sequence ID" value="KXH25647.1"/>
    <property type="molecule type" value="Genomic_DNA"/>
</dbReference>
<comment type="caution">
    <text evidence="1">The sequence shown here is derived from an EMBL/GenBank/DDBJ whole genome shotgun (WGS) entry which is preliminary data.</text>
</comment>
<organism evidence="1 2">
    <name type="scientific">Colletotrichum nymphaeae SA-01</name>
    <dbReference type="NCBI Taxonomy" id="1460502"/>
    <lineage>
        <taxon>Eukaryota</taxon>
        <taxon>Fungi</taxon>
        <taxon>Dikarya</taxon>
        <taxon>Ascomycota</taxon>
        <taxon>Pezizomycotina</taxon>
        <taxon>Sordariomycetes</taxon>
        <taxon>Hypocreomycetidae</taxon>
        <taxon>Glomerellales</taxon>
        <taxon>Glomerellaceae</taxon>
        <taxon>Colletotrichum</taxon>
        <taxon>Colletotrichum acutatum species complex</taxon>
    </lineage>
</organism>
<protein>
    <submittedName>
        <fullName evidence="1">Uncharacterized protein</fullName>
    </submittedName>
</protein>
<dbReference type="InterPro" id="IPR029058">
    <property type="entry name" value="AB_hydrolase_fold"/>
</dbReference>
<evidence type="ECO:0000313" key="1">
    <source>
        <dbReference type="EMBL" id="KXH25647.1"/>
    </source>
</evidence>
<dbReference type="SUPFAM" id="SSF53474">
    <property type="entry name" value="alpha/beta-Hydrolases"/>
    <property type="match status" value="1"/>
</dbReference>
<evidence type="ECO:0000313" key="2">
    <source>
        <dbReference type="Proteomes" id="UP000070054"/>
    </source>
</evidence>
<dbReference type="Gene3D" id="1.20.1440.110">
    <property type="entry name" value="acylaminoacyl peptidase"/>
    <property type="match status" value="1"/>
</dbReference>